<evidence type="ECO:0000256" key="1">
    <source>
        <dbReference type="ARBA" id="ARBA00004196"/>
    </source>
</evidence>
<evidence type="ECO:0000256" key="2">
    <source>
        <dbReference type="ARBA" id="ARBA00008814"/>
    </source>
</evidence>
<feature type="region of interest" description="Disordered" evidence="5">
    <location>
        <begin position="71"/>
        <end position="90"/>
    </location>
</feature>
<comment type="similarity">
    <text evidence="2">Belongs to the bacterial solute-binding protein 8 family.</text>
</comment>
<dbReference type="Proteomes" id="UP000322634">
    <property type="component" value="Unassembled WGS sequence"/>
</dbReference>
<name>A0A5D0TYM5_9ACTN</name>
<dbReference type="EMBL" id="VSFF01000011">
    <property type="protein sequence ID" value="TYC11228.1"/>
    <property type="molecule type" value="Genomic_DNA"/>
</dbReference>
<dbReference type="PANTHER" id="PTHR30532">
    <property type="entry name" value="IRON III DICITRATE-BINDING PERIPLASMIC PROTEIN"/>
    <property type="match status" value="1"/>
</dbReference>
<dbReference type="PROSITE" id="PS50983">
    <property type="entry name" value="FE_B12_PBP"/>
    <property type="match status" value="1"/>
</dbReference>
<gene>
    <name evidence="7" type="ORF">FXF65_30300</name>
</gene>
<evidence type="ECO:0000256" key="4">
    <source>
        <dbReference type="ARBA" id="ARBA00022729"/>
    </source>
</evidence>
<reference evidence="7 8" key="1">
    <citation type="submission" date="2019-08" db="EMBL/GenBank/DDBJ databases">
        <title>Actinomadura sp. nov. CYP1-5 isolated from mountain soil.</title>
        <authorList>
            <person name="Songsumanus A."/>
            <person name="Kuncharoen N."/>
            <person name="Kudo T."/>
            <person name="Yuki M."/>
            <person name="Igarashi Y."/>
            <person name="Tanasupawat S."/>
        </authorList>
    </citation>
    <scope>NUCLEOTIDE SEQUENCE [LARGE SCALE GENOMIC DNA]</scope>
    <source>
        <strain evidence="7 8">GKU157</strain>
    </source>
</reference>
<dbReference type="InterPro" id="IPR051313">
    <property type="entry name" value="Bact_iron-sidero_bind"/>
</dbReference>
<evidence type="ECO:0000259" key="6">
    <source>
        <dbReference type="PROSITE" id="PS50983"/>
    </source>
</evidence>
<comment type="subcellular location">
    <subcellularLocation>
        <location evidence="1">Cell envelope</location>
    </subcellularLocation>
</comment>
<evidence type="ECO:0000313" key="7">
    <source>
        <dbReference type="EMBL" id="TYC11228.1"/>
    </source>
</evidence>
<comment type="caution">
    <text evidence="7">The sequence shown here is derived from an EMBL/GenBank/DDBJ whole genome shotgun (WGS) entry which is preliminary data.</text>
</comment>
<dbReference type="SUPFAM" id="SSF53807">
    <property type="entry name" value="Helical backbone' metal receptor"/>
    <property type="match status" value="1"/>
</dbReference>
<dbReference type="GO" id="GO:1901678">
    <property type="term" value="P:iron coordination entity transport"/>
    <property type="evidence" value="ECO:0007669"/>
    <property type="project" value="UniProtKB-ARBA"/>
</dbReference>
<feature type="region of interest" description="Disordered" evidence="5">
    <location>
        <begin position="1"/>
        <end position="43"/>
    </location>
</feature>
<sequence length="361" mass="38211">MRTPAPVTRPAAISRAARPPPHPCHTPETNEGETPVSGTPSRPRARLRRFVVACAAATLALTLVACGSPGDDATSQATGTSARTVQTPDGPVQIPAKPKRIIGLSYAAAWLLDAGVSMVGVTDIDENALTEQQRAQIKKVPLVGEGNELNLEKIVSLWPDLIVISAPKRVTFPIDKLKPIAPVLSYGIGDPDELLPTSLKVDDAAGRAAAGEQTKKTYTDKLAELKAKYADKLTGKKWAIVNSGEAGKFSVYTASSWLGIVLKDLGVTWAPVKGVDGGDFSFDKSFEEIGTLAAADVILVDGDEPGGSPSAETATLLGQQNWKALKAARDGQVHPIRGFFTSRYQEAVRILGDIESFLPSL</sequence>
<proteinExistence type="inferred from homology"/>
<dbReference type="Pfam" id="PF01497">
    <property type="entry name" value="Peripla_BP_2"/>
    <property type="match status" value="1"/>
</dbReference>
<keyword evidence="8" id="KW-1185">Reference proteome</keyword>
<dbReference type="InterPro" id="IPR002491">
    <property type="entry name" value="ABC_transptr_periplasmic_BD"/>
</dbReference>
<dbReference type="Gene3D" id="3.40.50.1980">
    <property type="entry name" value="Nitrogenase molybdenum iron protein domain"/>
    <property type="match status" value="2"/>
</dbReference>
<protein>
    <submittedName>
        <fullName evidence="7">ABC transporter substrate-binding protein</fullName>
    </submittedName>
</protein>
<feature type="domain" description="Fe/B12 periplasmic-binding" evidence="6">
    <location>
        <begin position="100"/>
        <end position="361"/>
    </location>
</feature>
<dbReference type="GO" id="GO:0030288">
    <property type="term" value="C:outer membrane-bounded periplasmic space"/>
    <property type="evidence" value="ECO:0007669"/>
    <property type="project" value="TreeGrafter"/>
</dbReference>
<dbReference type="AlphaFoldDB" id="A0A5D0TYM5"/>
<dbReference type="OrthoDB" id="9793175at2"/>
<evidence type="ECO:0000256" key="3">
    <source>
        <dbReference type="ARBA" id="ARBA00022448"/>
    </source>
</evidence>
<organism evidence="7 8">
    <name type="scientific">Actinomadura syzygii</name>
    <dbReference type="NCBI Taxonomy" id="1427538"/>
    <lineage>
        <taxon>Bacteria</taxon>
        <taxon>Bacillati</taxon>
        <taxon>Actinomycetota</taxon>
        <taxon>Actinomycetes</taxon>
        <taxon>Streptosporangiales</taxon>
        <taxon>Thermomonosporaceae</taxon>
        <taxon>Actinomadura</taxon>
    </lineage>
</organism>
<feature type="compositionally biased region" description="Polar residues" evidence="5">
    <location>
        <begin position="73"/>
        <end position="87"/>
    </location>
</feature>
<accession>A0A5D0TYM5</accession>
<dbReference type="PANTHER" id="PTHR30532:SF1">
    <property type="entry name" value="IRON(3+)-HYDROXAMATE-BINDING PROTEIN FHUD"/>
    <property type="match status" value="1"/>
</dbReference>
<keyword evidence="4" id="KW-0732">Signal</keyword>
<evidence type="ECO:0000313" key="8">
    <source>
        <dbReference type="Proteomes" id="UP000322634"/>
    </source>
</evidence>
<evidence type="ECO:0000256" key="5">
    <source>
        <dbReference type="SAM" id="MobiDB-lite"/>
    </source>
</evidence>
<keyword evidence="3" id="KW-0813">Transport</keyword>